<dbReference type="PANTHER" id="PTHR32463">
    <property type="entry name" value="L-FUCOSE KINASE"/>
    <property type="match status" value="1"/>
</dbReference>
<evidence type="ECO:0000259" key="6">
    <source>
        <dbReference type="Pfam" id="PF00288"/>
    </source>
</evidence>
<feature type="domain" description="GHMP kinase C-terminal" evidence="7">
    <location>
        <begin position="232"/>
        <end position="302"/>
    </location>
</feature>
<accession>A0ABP8MN17</accession>
<evidence type="ECO:0000256" key="2">
    <source>
        <dbReference type="ARBA" id="ARBA00022741"/>
    </source>
</evidence>
<dbReference type="GO" id="GO:0016301">
    <property type="term" value="F:kinase activity"/>
    <property type="evidence" value="ECO:0007669"/>
    <property type="project" value="UniProtKB-KW"/>
</dbReference>
<dbReference type="InterPro" id="IPR014606">
    <property type="entry name" value="Heptose_7-P_kinase"/>
</dbReference>
<dbReference type="InterPro" id="IPR020568">
    <property type="entry name" value="Ribosomal_Su5_D2-typ_SF"/>
</dbReference>
<dbReference type="RefSeq" id="WP_345321669.1">
    <property type="nucleotide sequence ID" value="NZ_BAABGA010000029.1"/>
</dbReference>
<feature type="domain" description="GHMP kinase N-terminal" evidence="6">
    <location>
        <begin position="76"/>
        <end position="154"/>
    </location>
</feature>
<proteinExistence type="inferred from homology"/>
<reference evidence="9" key="1">
    <citation type="journal article" date="2019" name="Int. J. Syst. Evol. Microbiol.">
        <title>The Global Catalogue of Microorganisms (GCM) 10K type strain sequencing project: providing services to taxonomists for standard genome sequencing and annotation.</title>
        <authorList>
            <consortium name="The Broad Institute Genomics Platform"/>
            <consortium name="The Broad Institute Genome Sequencing Center for Infectious Disease"/>
            <person name="Wu L."/>
            <person name="Ma J."/>
        </authorList>
    </citation>
    <scope>NUCLEOTIDE SEQUENCE [LARGE SCALE GENOMIC DNA]</scope>
    <source>
        <strain evidence="9">JCM 17759</strain>
    </source>
</reference>
<dbReference type="Proteomes" id="UP001500840">
    <property type="component" value="Unassembled WGS sequence"/>
</dbReference>
<dbReference type="InterPro" id="IPR006204">
    <property type="entry name" value="GHMP_kinase_N_dom"/>
</dbReference>
<dbReference type="Pfam" id="PF08544">
    <property type="entry name" value="GHMP_kinases_C"/>
    <property type="match status" value="1"/>
</dbReference>
<keyword evidence="9" id="KW-1185">Reference proteome</keyword>
<dbReference type="InterPro" id="IPR001174">
    <property type="entry name" value="HddA/FKP"/>
</dbReference>
<dbReference type="PRINTS" id="PR00960">
    <property type="entry name" value="LMBPPROTEIN"/>
</dbReference>
<comment type="similarity">
    <text evidence="5">Belongs to the GHMP kinase family.</text>
</comment>
<keyword evidence="3 8" id="KW-0418">Kinase</keyword>
<protein>
    <submittedName>
        <fullName evidence="8">GHMP kinase</fullName>
    </submittedName>
</protein>
<evidence type="ECO:0000256" key="5">
    <source>
        <dbReference type="ARBA" id="ARBA00038121"/>
    </source>
</evidence>
<evidence type="ECO:0000256" key="1">
    <source>
        <dbReference type="ARBA" id="ARBA00022679"/>
    </source>
</evidence>
<dbReference type="EMBL" id="BAABGA010000029">
    <property type="protein sequence ID" value="GAA4451862.1"/>
    <property type="molecule type" value="Genomic_DNA"/>
</dbReference>
<evidence type="ECO:0000256" key="4">
    <source>
        <dbReference type="ARBA" id="ARBA00022840"/>
    </source>
</evidence>
<gene>
    <name evidence="8" type="ORF">GCM10023156_20270</name>
</gene>
<keyword evidence="4" id="KW-0067">ATP-binding</keyword>
<evidence type="ECO:0000313" key="8">
    <source>
        <dbReference type="EMBL" id="GAA4451862.1"/>
    </source>
</evidence>
<name>A0ABP8MN17_9BACT</name>
<sequence length="327" mass="36326">MIITRTPFRISFAGGGSDLEVFHSQEPGAVISTAIDKYMYLTVKERFGNSFRVSYSQTELVDTPDEIQHPIVRECLKSLDIRKGLEIVSVADLPGQSGMGSSSSFTVGLLHALHVLNGHVVTAKRLAEQACNIEINILKEPIGKQDQYIAGFGGLKFIQFHPDGTVFVDPVVCRRGTWEELNRRLLLFFTGKTRRASSVLKKQKSNCESRRPALRQLCGIAHQMRNILSEGRDLNAFGRLLHEAWETKKTLESSISNGDIDSVYNRGIEAGALGGKLLGAGDGGFVLFFCEPHLQSQLREALFDLVEVPFRMEPEGSKVIFVDGDRW</sequence>
<dbReference type="PANTHER" id="PTHR32463:SF0">
    <property type="entry name" value="L-FUCOSE KINASE"/>
    <property type="match status" value="1"/>
</dbReference>
<evidence type="ECO:0000259" key="7">
    <source>
        <dbReference type="Pfam" id="PF08544"/>
    </source>
</evidence>
<organism evidence="8 9">
    <name type="scientific">Novipirellula rosea</name>
    <dbReference type="NCBI Taxonomy" id="1031540"/>
    <lineage>
        <taxon>Bacteria</taxon>
        <taxon>Pseudomonadati</taxon>
        <taxon>Planctomycetota</taxon>
        <taxon>Planctomycetia</taxon>
        <taxon>Pirellulales</taxon>
        <taxon>Pirellulaceae</taxon>
        <taxon>Novipirellula</taxon>
    </lineage>
</organism>
<evidence type="ECO:0000256" key="3">
    <source>
        <dbReference type="ARBA" id="ARBA00022777"/>
    </source>
</evidence>
<keyword evidence="2" id="KW-0547">Nucleotide-binding</keyword>
<keyword evidence="1" id="KW-0808">Transferase</keyword>
<comment type="caution">
    <text evidence="8">The sequence shown here is derived from an EMBL/GenBank/DDBJ whole genome shotgun (WGS) entry which is preliminary data.</text>
</comment>
<dbReference type="Pfam" id="PF00288">
    <property type="entry name" value="GHMP_kinases_N"/>
    <property type="match status" value="1"/>
</dbReference>
<dbReference type="InterPro" id="IPR036554">
    <property type="entry name" value="GHMP_kinase_C_sf"/>
</dbReference>
<dbReference type="Gene3D" id="3.30.230.120">
    <property type="match status" value="1"/>
</dbReference>
<dbReference type="InterPro" id="IPR052203">
    <property type="entry name" value="GHMP_Kinase-Related"/>
</dbReference>
<dbReference type="SUPFAM" id="SSF54211">
    <property type="entry name" value="Ribosomal protein S5 domain 2-like"/>
    <property type="match status" value="1"/>
</dbReference>
<dbReference type="InterPro" id="IPR013750">
    <property type="entry name" value="GHMP_kinase_C_dom"/>
</dbReference>
<dbReference type="SUPFAM" id="SSF55060">
    <property type="entry name" value="GHMP Kinase, C-terminal domain"/>
    <property type="match status" value="1"/>
</dbReference>
<dbReference type="PIRSF" id="PIRSF036406">
    <property type="entry name" value="Hept_kin"/>
    <property type="match status" value="1"/>
</dbReference>
<evidence type="ECO:0000313" key="9">
    <source>
        <dbReference type="Proteomes" id="UP001500840"/>
    </source>
</evidence>